<dbReference type="InterPro" id="IPR012337">
    <property type="entry name" value="RNaseH-like_sf"/>
</dbReference>
<dbReference type="SUPFAM" id="SSF53098">
    <property type="entry name" value="Ribonuclease H-like"/>
    <property type="match status" value="1"/>
</dbReference>
<proteinExistence type="inferred from homology"/>
<evidence type="ECO:0000313" key="3">
    <source>
        <dbReference type="Proteomes" id="UP000826462"/>
    </source>
</evidence>
<dbReference type="SUPFAM" id="SSF143120">
    <property type="entry name" value="YefM-like"/>
    <property type="match status" value="1"/>
</dbReference>
<dbReference type="EMBL" id="CP080096">
    <property type="protein sequence ID" value="QYD72840.1"/>
    <property type="molecule type" value="Genomic_DNA"/>
</dbReference>
<evidence type="ECO:0000256" key="1">
    <source>
        <dbReference type="ARBA" id="ARBA00009981"/>
    </source>
</evidence>
<dbReference type="RefSeq" id="WP_219802270.1">
    <property type="nucleotide sequence ID" value="NZ_CP080096.1"/>
</dbReference>
<gene>
    <name evidence="2" type="ORF">KZJ38_24440</name>
</gene>
<accession>A0ABX8UV00</accession>
<name>A0ABX8UV00_9BURK</name>
<reference evidence="2 3" key="1">
    <citation type="submission" date="2021-07" db="EMBL/GenBank/DDBJ databases">
        <title>Paraburkholderia edwinii protects Aspergillus sp. from phenazines by acting as a toxin sponge.</title>
        <authorList>
            <person name="Dahlstrom K.M."/>
            <person name="Newman D.K."/>
        </authorList>
    </citation>
    <scope>NUCLEOTIDE SEQUENCE [LARGE SCALE GENOMIC DNA]</scope>
    <source>
        <strain evidence="2 3">Pe01</strain>
    </source>
</reference>
<protein>
    <submittedName>
        <fullName evidence="2">Type II toxin-antitoxin system Phd/YefM family antitoxin</fullName>
    </submittedName>
</protein>
<evidence type="ECO:0000313" key="2">
    <source>
        <dbReference type="EMBL" id="QYD72840.1"/>
    </source>
</evidence>
<keyword evidence="3" id="KW-1185">Reference proteome</keyword>
<dbReference type="InterPro" id="IPR036165">
    <property type="entry name" value="YefM-like_sf"/>
</dbReference>
<dbReference type="Proteomes" id="UP000826462">
    <property type="component" value="Chromosome 2"/>
</dbReference>
<organism evidence="2 3">
    <name type="scientific">Paraburkholderia edwinii</name>
    <dbReference type="NCBI Taxonomy" id="2861782"/>
    <lineage>
        <taxon>Bacteria</taxon>
        <taxon>Pseudomonadati</taxon>
        <taxon>Pseudomonadota</taxon>
        <taxon>Betaproteobacteria</taxon>
        <taxon>Burkholderiales</taxon>
        <taxon>Burkholderiaceae</taxon>
        <taxon>Paraburkholderia</taxon>
    </lineage>
</organism>
<sequence>MQRFVEHSPMTLMARLMLQCALDAQWVADLFEQVDVRGSLLLRETLFGTTVEVMSTLSARLRRPSSDARASHVAHVPQLQREWPVSITALHDRISRTRSGWGRALVRDSAQRLCELAQTPQRALPATVHGYRLRVLHSSHLPAGTKCAPGPDGCAPVVTPLNALRGAALAAQSLIVYDPDLAMIVDLVPCERDDAHERAITGSLLDSVQPGELWIVDRRFSTRAILNGWPRRGSAFIVQEHGCTPEHRELDSLVEKGRIETGVVYEQPVSIADELGASIVFRRIELRLDRSNEDGERVIRILTNVPAAQLDAQEIARLSCRHWSATLPVPLEPVFNGEMISAGPPRAALLTFGVAAFAYNVLSAIVRVVSAQQELSEREFERLPSHVACGVSATYAGMMVALAEDQWQRYDRMSPHELAPLVDAIAAHVDPRSTRKQQREAKVPAVTAQMMCAATVDVLMGCERRKVELDTEPLAEQRAVAMATRDFSSNPSKALRDAVEAPVMVTKYGQAIAFLISVEEWNRMKAEIRESSLDRLALGGYASAASDLREPPRKTSVN</sequence>
<comment type="similarity">
    <text evidence="1">Belongs to the phD/YefM antitoxin family.</text>
</comment>